<accession>A0A2U3EM36</accession>
<reference evidence="3 4" key="2">
    <citation type="journal article" date="2016" name="Front. Microbiol.">
        <title>Genome and transcriptome sequences reveal the specific parasitism of the nematophagous Purpureocillium lilacinum 36-1.</title>
        <authorList>
            <person name="Xie J."/>
            <person name="Li S."/>
            <person name="Mo C."/>
            <person name="Xiao X."/>
            <person name="Peng D."/>
            <person name="Wang G."/>
            <person name="Xiao Y."/>
        </authorList>
    </citation>
    <scope>NUCLEOTIDE SEQUENCE [LARGE SCALE GENOMIC DNA]</scope>
    <source>
        <strain evidence="3 4">36-1</strain>
    </source>
</reference>
<keyword evidence="5" id="KW-1185">Reference proteome</keyword>
<reference evidence="2 5" key="4">
    <citation type="journal article" date="2024" name="Microbiol. Resour. Announc.">
        <title>Genome annotations for the ascomycete fungi Trichoderma harzianum, Trichoderma aggressivum, and Purpureocillium lilacinum.</title>
        <authorList>
            <person name="Beijen E.P.W."/>
            <person name="Ohm R.A."/>
        </authorList>
    </citation>
    <scope>NUCLEOTIDE SEQUENCE [LARGE SCALE GENOMIC DNA]</scope>
    <source>
        <strain evidence="2 5">CBS 150709</strain>
    </source>
</reference>
<evidence type="ECO:0000313" key="2">
    <source>
        <dbReference type="EMBL" id="KAK4091691.1"/>
    </source>
</evidence>
<dbReference type="Proteomes" id="UP000245956">
    <property type="component" value="Unassembled WGS sequence"/>
</dbReference>
<evidence type="ECO:0000313" key="4">
    <source>
        <dbReference type="Proteomes" id="UP000245956"/>
    </source>
</evidence>
<gene>
    <name evidence="3" type="ORF">PCL_06229</name>
    <name evidence="2" type="ORF">Purlil1_4121</name>
</gene>
<protein>
    <submittedName>
        <fullName evidence="3">Uncharacterized protein</fullName>
    </submittedName>
</protein>
<feature type="region of interest" description="Disordered" evidence="1">
    <location>
        <begin position="220"/>
        <end position="274"/>
    </location>
</feature>
<evidence type="ECO:0000313" key="3">
    <source>
        <dbReference type="EMBL" id="PWI75571.1"/>
    </source>
</evidence>
<dbReference type="EMBL" id="JAWRVI010000011">
    <property type="protein sequence ID" value="KAK4091691.1"/>
    <property type="molecule type" value="Genomic_DNA"/>
</dbReference>
<reference evidence="2" key="3">
    <citation type="submission" date="2023-11" db="EMBL/GenBank/DDBJ databases">
        <authorList>
            <person name="Beijen E."/>
            <person name="Ohm R.A."/>
        </authorList>
    </citation>
    <scope>NUCLEOTIDE SEQUENCE</scope>
    <source>
        <strain evidence="2">CBS 150709</strain>
    </source>
</reference>
<evidence type="ECO:0000313" key="5">
    <source>
        <dbReference type="Proteomes" id="UP001287286"/>
    </source>
</evidence>
<proteinExistence type="predicted"/>
<reference evidence="3" key="1">
    <citation type="submission" date="2015-05" db="EMBL/GenBank/DDBJ databases">
        <authorList>
            <person name="Wang D.B."/>
            <person name="Wang M."/>
        </authorList>
    </citation>
    <scope>NUCLEOTIDE SEQUENCE</scope>
    <source>
        <strain evidence="3">36-1</strain>
    </source>
</reference>
<dbReference type="Proteomes" id="UP001287286">
    <property type="component" value="Unassembled WGS sequence"/>
</dbReference>
<dbReference type="EMBL" id="LCWV01000002">
    <property type="protein sequence ID" value="PWI75571.1"/>
    <property type="molecule type" value="Genomic_DNA"/>
</dbReference>
<feature type="compositionally biased region" description="Gly residues" evidence="1">
    <location>
        <begin position="253"/>
        <end position="268"/>
    </location>
</feature>
<name>A0A2U3EM36_PURLI</name>
<organism evidence="3 4">
    <name type="scientific">Purpureocillium lilacinum</name>
    <name type="common">Paecilomyces lilacinus</name>
    <dbReference type="NCBI Taxonomy" id="33203"/>
    <lineage>
        <taxon>Eukaryota</taxon>
        <taxon>Fungi</taxon>
        <taxon>Dikarya</taxon>
        <taxon>Ascomycota</taxon>
        <taxon>Pezizomycotina</taxon>
        <taxon>Sordariomycetes</taxon>
        <taxon>Hypocreomycetidae</taxon>
        <taxon>Hypocreales</taxon>
        <taxon>Ophiocordycipitaceae</taxon>
        <taxon>Purpureocillium</taxon>
    </lineage>
</organism>
<sequence length="295" mass="31144">MMAAPCEWDEPCARARAPSPWNPLPGSTKAPAVTKCPEPSRAGLCGCSSGTALSARPAGWMDDGTPAVVKARLPVAAVHGGRQIRLRERGQTTLLPCHCSFGAKERADRSNDGRHGRGSRSVFVQETARLLPWNNNTVRVCCTSCSPPPNNKHHSRPRFLFCVFIVPPPRARATPEAGFGWLAVVVVLRDRPSPPSSTSSPLGLLTCPCTALARSLAPHADGRPARALSPPLESSPDGATLCRAGSRGRMDDGGGGGGGVHEAQGGGMVRKQAGRGIAWSTAIRRWDDGGRWMQG</sequence>
<dbReference type="AlphaFoldDB" id="A0A2U3EM36"/>
<comment type="caution">
    <text evidence="3">The sequence shown here is derived from an EMBL/GenBank/DDBJ whole genome shotgun (WGS) entry which is preliminary data.</text>
</comment>
<evidence type="ECO:0000256" key="1">
    <source>
        <dbReference type="SAM" id="MobiDB-lite"/>
    </source>
</evidence>